<gene>
    <name evidence="2" type="ORF">TBC1_12513</name>
</gene>
<dbReference type="Pfam" id="PF18962">
    <property type="entry name" value="Por_Secre_tail"/>
    <property type="match status" value="1"/>
</dbReference>
<dbReference type="EMBL" id="DF968183">
    <property type="protein sequence ID" value="GAP44702.1"/>
    <property type="molecule type" value="Genomic_DNA"/>
</dbReference>
<dbReference type="NCBIfam" id="TIGR04183">
    <property type="entry name" value="Por_Secre_tail"/>
    <property type="match status" value="1"/>
</dbReference>
<name>A0A0S7C3E9_9BACT</name>
<evidence type="ECO:0000259" key="1">
    <source>
        <dbReference type="Pfam" id="PF18962"/>
    </source>
</evidence>
<dbReference type="RefSeq" id="WP_062044426.1">
    <property type="nucleotide sequence ID" value="NZ_DF968183.1"/>
</dbReference>
<organism evidence="2">
    <name type="scientific">Lentimicrobium saccharophilum</name>
    <dbReference type="NCBI Taxonomy" id="1678841"/>
    <lineage>
        <taxon>Bacteria</taxon>
        <taxon>Pseudomonadati</taxon>
        <taxon>Bacteroidota</taxon>
        <taxon>Bacteroidia</taxon>
        <taxon>Bacteroidales</taxon>
        <taxon>Lentimicrobiaceae</taxon>
        <taxon>Lentimicrobium</taxon>
    </lineage>
</organism>
<dbReference type="Proteomes" id="UP000053091">
    <property type="component" value="Unassembled WGS sequence"/>
</dbReference>
<dbReference type="InterPro" id="IPR026444">
    <property type="entry name" value="Secre_tail"/>
</dbReference>
<dbReference type="OrthoDB" id="1132102at2"/>
<sequence>MKIKSFIFFSYFILLPFLVISQTWPKIYINPGTHTSGKVAYESYDNGIILLAENLGQYGLRTSGWLIKTDINGNVLWDRVIGRQEQYLSLTNNMEATSDSGVVIAMSTRFFEQDPFGFYNDPVFIKLNKCGQLDWCTLISLLGTGNSGTDVVQTNDGFIGLYYNLNVPNNDIGVVKMNLNGQIQWLFTYDSDTIVDNIPCDILALDDGSTIVTGFGYYDNGQSTYVSLKPVKLHIAPDGGVINWQVMHYDNDSLRGVDYETIKDNRGNLFSAGSTITTQTYPYNYDKKTLRKQKVNGSNLEYYIQDESKSINGYLCWMVDSTIAITGASEIFENNWWRYPSDVSIIDTFGNVINNRILLDDYWGSVYRVSTTHDNKILATGSADAENPYGPPGNTFLFKLTSTLEDDVYDPTPRVYDYACPGGVAPHDTIGMEECDIVVSAAHLATLPDIAVMEVYPNPANDVFQVRLPEFIAIRNNNKGLNTALYQSNYQQQSTLQVFDLSGRFISEQKLTQGQLIAQFDASHWVPGMYLLRLVYKDKTVGSAKVVR</sequence>
<evidence type="ECO:0000313" key="2">
    <source>
        <dbReference type="EMBL" id="GAP44702.1"/>
    </source>
</evidence>
<proteinExistence type="predicted"/>
<keyword evidence="3" id="KW-1185">Reference proteome</keyword>
<reference evidence="2" key="1">
    <citation type="journal article" date="2015" name="Genome Announc.">
        <title>Draft Genome Sequence of Bacteroidales Strain TBC1, a Novel Isolate from a Methanogenic Wastewater Treatment System.</title>
        <authorList>
            <person name="Tourlousse D.M."/>
            <person name="Matsuura N."/>
            <person name="Sun L."/>
            <person name="Toyonaga M."/>
            <person name="Kuroda K."/>
            <person name="Ohashi A."/>
            <person name="Cruz R."/>
            <person name="Yamaguchi T."/>
            <person name="Sekiguchi Y."/>
        </authorList>
    </citation>
    <scope>NUCLEOTIDE SEQUENCE [LARGE SCALE GENOMIC DNA]</scope>
    <source>
        <strain evidence="2">TBC1</strain>
    </source>
</reference>
<protein>
    <submittedName>
        <fullName evidence="2">Protein containing Por secretion system C-terminal sorting domain</fullName>
    </submittedName>
</protein>
<feature type="domain" description="Secretion system C-terminal sorting" evidence="1">
    <location>
        <begin position="455"/>
        <end position="542"/>
    </location>
</feature>
<evidence type="ECO:0000313" key="3">
    <source>
        <dbReference type="Proteomes" id="UP000053091"/>
    </source>
</evidence>
<dbReference type="AlphaFoldDB" id="A0A0S7C3E9"/>
<accession>A0A0S7C3E9</accession>
<dbReference type="PATRIC" id="fig|1678841.3.peg.3230"/>